<dbReference type="AlphaFoldDB" id="A0AAV7R5B3"/>
<gene>
    <name evidence="1" type="ORF">NDU88_012221</name>
</gene>
<evidence type="ECO:0000313" key="2">
    <source>
        <dbReference type="Proteomes" id="UP001066276"/>
    </source>
</evidence>
<proteinExistence type="predicted"/>
<comment type="caution">
    <text evidence="1">The sequence shown here is derived from an EMBL/GenBank/DDBJ whole genome shotgun (WGS) entry which is preliminary data.</text>
</comment>
<dbReference type="EMBL" id="JANPWB010000010">
    <property type="protein sequence ID" value="KAJ1145938.1"/>
    <property type="molecule type" value="Genomic_DNA"/>
</dbReference>
<protein>
    <submittedName>
        <fullName evidence="1">Uncharacterized protein</fullName>
    </submittedName>
</protein>
<accession>A0AAV7R5B3</accession>
<name>A0AAV7R5B3_PLEWA</name>
<keyword evidence="2" id="KW-1185">Reference proteome</keyword>
<reference evidence="1" key="1">
    <citation type="journal article" date="2022" name="bioRxiv">
        <title>Sequencing and chromosome-scale assembly of the giantPleurodeles waltlgenome.</title>
        <authorList>
            <person name="Brown T."/>
            <person name="Elewa A."/>
            <person name="Iarovenko S."/>
            <person name="Subramanian E."/>
            <person name="Araus A.J."/>
            <person name="Petzold A."/>
            <person name="Susuki M."/>
            <person name="Suzuki K.-i.T."/>
            <person name="Hayashi T."/>
            <person name="Toyoda A."/>
            <person name="Oliveira C."/>
            <person name="Osipova E."/>
            <person name="Leigh N.D."/>
            <person name="Simon A."/>
            <person name="Yun M.H."/>
        </authorList>
    </citation>
    <scope>NUCLEOTIDE SEQUENCE</scope>
    <source>
        <strain evidence="1">20211129_DDA</strain>
        <tissue evidence="1">Liver</tissue>
    </source>
</reference>
<dbReference type="Proteomes" id="UP001066276">
    <property type="component" value="Chromosome 6"/>
</dbReference>
<sequence>MDFVYLIKQKFNPLSRGGKLSQASTCGLDAGTDKFLDFRYWRLLETAALKPSRPRILRAPVLLPQKRITATAATGGR</sequence>
<organism evidence="1 2">
    <name type="scientific">Pleurodeles waltl</name>
    <name type="common">Iberian ribbed newt</name>
    <dbReference type="NCBI Taxonomy" id="8319"/>
    <lineage>
        <taxon>Eukaryota</taxon>
        <taxon>Metazoa</taxon>
        <taxon>Chordata</taxon>
        <taxon>Craniata</taxon>
        <taxon>Vertebrata</taxon>
        <taxon>Euteleostomi</taxon>
        <taxon>Amphibia</taxon>
        <taxon>Batrachia</taxon>
        <taxon>Caudata</taxon>
        <taxon>Salamandroidea</taxon>
        <taxon>Salamandridae</taxon>
        <taxon>Pleurodelinae</taxon>
        <taxon>Pleurodeles</taxon>
    </lineage>
</organism>
<evidence type="ECO:0000313" key="1">
    <source>
        <dbReference type="EMBL" id="KAJ1145938.1"/>
    </source>
</evidence>